<protein>
    <recommendedName>
        <fullName evidence="4">Sel1 domain protein repeat-containing protein</fullName>
    </recommendedName>
</protein>
<dbReference type="PANTHER" id="PTHR11102">
    <property type="entry name" value="SEL-1-LIKE PROTEIN"/>
    <property type="match status" value="1"/>
</dbReference>
<comment type="caution">
    <text evidence="2">The sequence shown here is derived from an EMBL/GenBank/DDBJ whole genome shotgun (WGS) entry which is preliminary data.</text>
</comment>
<dbReference type="SUPFAM" id="SSF81901">
    <property type="entry name" value="HCP-like"/>
    <property type="match status" value="6"/>
</dbReference>
<keyword evidence="1" id="KW-0732">Signal</keyword>
<dbReference type="InterPro" id="IPR050767">
    <property type="entry name" value="Sel1_AlgK"/>
</dbReference>
<evidence type="ECO:0000313" key="3">
    <source>
        <dbReference type="Proteomes" id="UP000009319"/>
    </source>
</evidence>
<dbReference type="Gene3D" id="1.25.40.10">
    <property type="entry name" value="Tetratricopeptide repeat domain"/>
    <property type="match status" value="5"/>
</dbReference>
<dbReference type="SMART" id="SM00671">
    <property type="entry name" value="SEL1"/>
    <property type="match status" value="12"/>
</dbReference>
<dbReference type="AlphaFoldDB" id="K0Q2T0"/>
<dbReference type="InterPro" id="IPR011990">
    <property type="entry name" value="TPR-like_helical_dom_sf"/>
</dbReference>
<accession>K0Q2T0</accession>
<proteinExistence type="predicted"/>
<dbReference type="Pfam" id="PF08238">
    <property type="entry name" value="Sel1"/>
    <property type="match status" value="12"/>
</dbReference>
<dbReference type="EMBL" id="CANI01000039">
    <property type="protein sequence ID" value="CCM78527.1"/>
    <property type="molecule type" value="Genomic_DNA"/>
</dbReference>
<evidence type="ECO:0000313" key="2">
    <source>
        <dbReference type="EMBL" id="CCM78527.1"/>
    </source>
</evidence>
<organism evidence="2 3">
    <name type="scientific">Rhizobium mesoamericanum STM3625</name>
    <dbReference type="NCBI Taxonomy" id="1211777"/>
    <lineage>
        <taxon>Bacteria</taxon>
        <taxon>Pseudomonadati</taxon>
        <taxon>Pseudomonadota</taxon>
        <taxon>Alphaproteobacteria</taxon>
        <taxon>Hyphomicrobiales</taxon>
        <taxon>Rhizobiaceae</taxon>
        <taxon>Rhizobium/Agrobacterium group</taxon>
        <taxon>Rhizobium</taxon>
    </lineage>
</organism>
<dbReference type="Proteomes" id="UP000009319">
    <property type="component" value="Unassembled WGS sequence"/>
</dbReference>
<dbReference type="eggNOG" id="COG0790">
    <property type="taxonomic scope" value="Bacteria"/>
</dbReference>
<gene>
    <name evidence="2" type="ORF">BN77_p11211</name>
</gene>
<name>K0Q2T0_9HYPH</name>
<dbReference type="HOGENOM" id="CLU_308791_0_0_5"/>
<dbReference type="InterPro" id="IPR006597">
    <property type="entry name" value="Sel1-like"/>
</dbReference>
<dbReference type="PANTHER" id="PTHR11102:SF160">
    <property type="entry name" value="ERAD-ASSOCIATED E3 UBIQUITIN-PROTEIN LIGASE COMPONENT HRD3"/>
    <property type="match status" value="1"/>
</dbReference>
<sequence>MPSGNEICSAAIGRRLGSFRKTVFAATLAFCAPVLATNAIAATAAQTLIPLSPDFDYSHICVAPPAVPAPRNWNRWDGKSQSTLSPDDMLRDAQTLFDPYSLYQRSPATAERIALYLSQVPFAGAGRALHLYARILADDDNASLHADDIVRVETEAIKRGTIEAGTFLGRLYREGRIVPADPKKSQTYLTAAANAGDPNAEVELARLYYRNQQIAESADASRLYLNRAVSKMSERLGTGDCSVLTGFADILVDPDLGLDDQQGAAQWLQAAVKLGDVRAMSTLARRYLQDSDAANRQQAMALLRQASALGHSASRLTLADLLLSTSAEGSSKNEAFKLLAQEAERGNPRAFEMKAAYYRGTYGTEANPGLELQSLQKAAALPDVNLRTLEQLGIMYARGSAGAPNFELAKQTLVRAADLGSPRSAFELYNLASGEKPSIRLDKDPLTYLKAAADHGLGVAMSELSSLYSCGTGVEKDRAKAHVWLEKAAAAGNAASLLALADEASAKRTYDGNAIALKYLMQAAEQGDVEAMMRVSLSYRDGRGTTKDAAAADAWYKRAMTADAGVATLTEAQAVLSPDAPEERDAMRARAMLEASAHTGNPELLFELARLYIDPDPTLEPDPKKAAALFVAAASKGSVSAMLRLVDMKVTAADGGGADWQRWLARANATGDLRALLKQAEFESDPERQATIFKVALSRPLCQEKEKVQVAAAIRTVPRFKQDYLGLFDQLMAEPMKDPGSEYQVARIMLDERPAEKAKAIELMKAAAEGGKREAMREIGRMYSTGEGLPVDENNSYLWLLKSARLGDEAALQSLVTEILSQQATLDDPSRGDEKVEALLRDLAAQNSPQVAMFLSRLYLRLSEGSPAFTQAAKTWTLKAAALGNGSAMIKVSDFYAAGTHGFEHSDTKSTEWLSKAAHAGYRGAFEKYAIALQIGFGTKADSEEAQRWLSKSTDLAN</sequence>
<keyword evidence="3" id="KW-1185">Reference proteome</keyword>
<evidence type="ECO:0008006" key="4">
    <source>
        <dbReference type="Google" id="ProtNLM"/>
    </source>
</evidence>
<dbReference type="RefSeq" id="WP_007537576.1">
    <property type="nucleotide sequence ID" value="NZ_HF536773.1"/>
</dbReference>
<reference evidence="2 3" key="1">
    <citation type="journal article" date="2013" name="Genome Announc.">
        <title>Draft Genome Sequence of Rhizobium mesoamericanum STM3625, a Nitrogen-Fixing Symbiont of Mimosa pudica Isolated in French Guiana (South America).</title>
        <authorList>
            <person name="Moulin L."/>
            <person name="Mornico D."/>
            <person name="Melkonian R."/>
            <person name="Klonowska A."/>
        </authorList>
    </citation>
    <scope>NUCLEOTIDE SEQUENCE [LARGE SCALE GENOMIC DNA]</scope>
    <source>
        <strain evidence="2 3">STM3625</strain>
    </source>
</reference>
<feature type="signal peptide" evidence="1">
    <location>
        <begin position="1"/>
        <end position="41"/>
    </location>
</feature>
<feature type="chain" id="PRO_5003835781" description="Sel1 domain protein repeat-containing protein" evidence="1">
    <location>
        <begin position="42"/>
        <end position="958"/>
    </location>
</feature>
<dbReference type="STRING" id="1211777.BN77_p11211"/>
<evidence type="ECO:0000256" key="1">
    <source>
        <dbReference type="SAM" id="SignalP"/>
    </source>
</evidence>